<evidence type="ECO:0000256" key="1">
    <source>
        <dbReference type="ARBA" id="ARBA00001946"/>
    </source>
</evidence>
<keyword evidence="6" id="KW-0460">Magnesium</keyword>
<dbReference type="PROSITE" id="PS51986">
    <property type="entry name" value="GS_BETA_GRASP"/>
    <property type="match status" value="1"/>
</dbReference>
<dbReference type="AlphaFoldDB" id="A0A2W1JDR8"/>
<dbReference type="Pfam" id="PF00120">
    <property type="entry name" value="Gln-synt_C"/>
    <property type="match status" value="1"/>
</dbReference>
<evidence type="ECO:0000259" key="11">
    <source>
        <dbReference type="PROSITE" id="PS51987"/>
    </source>
</evidence>
<name>A0A2W1JDR8_9CYAN</name>
<keyword evidence="5" id="KW-0067">ATP-binding</keyword>
<comment type="function">
    <text evidence="7">Involved in nitrogen metabolism via ammonium assimilation. Catalyzes the ATP-dependent biosynthesis of glutamine from glutamate and ammonia.</text>
</comment>
<dbReference type="GO" id="GO:0005524">
    <property type="term" value="F:ATP binding"/>
    <property type="evidence" value="ECO:0007669"/>
    <property type="project" value="UniProtKB-KW"/>
</dbReference>
<dbReference type="Proteomes" id="UP000248857">
    <property type="component" value="Unassembled WGS sequence"/>
</dbReference>
<dbReference type="PROSITE" id="PS00181">
    <property type="entry name" value="GLNA_ATP"/>
    <property type="match status" value="1"/>
</dbReference>
<dbReference type="PROSITE" id="PS51987">
    <property type="entry name" value="GS_CATALYTIC"/>
    <property type="match status" value="1"/>
</dbReference>
<evidence type="ECO:0000256" key="4">
    <source>
        <dbReference type="ARBA" id="ARBA00022741"/>
    </source>
</evidence>
<keyword evidence="3 12" id="KW-0436">Ligase</keyword>
<dbReference type="PANTHER" id="PTHR43785:SF12">
    <property type="entry name" value="TYPE-1 GLUTAMINE SYNTHETASE 2"/>
    <property type="match status" value="1"/>
</dbReference>
<dbReference type="InterPro" id="IPR027303">
    <property type="entry name" value="Gln_synth_gly_rich_site"/>
</dbReference>
<dbReference type="InterPro" id="IPR008147">
    <property type="entry name" value="Gln_synt_N"/>
</dbReference>
<dbReference type="EMBL" id="PQWO01000013">
    <property type="protein sequence ID" value="PZD71886.1"/>
    <property type="molecule type" value="Genomic_DNA"/>
</dbReference>
<evidence type="ECO:0000256" key="3">
    <source>
        <dbReference type="ARBA" id="ARBA00022598"/>
    </source>
</evidence>
<protein>
    <submittedName>
        <fullName evidence="12">Glutamine synthetase 3</fullName>
        <ecNumber evidence="12">6.3.1.2</ecNumber>
    </submittedName>
</protein>
<reference evidence="12 13" key="1">
    <citation type="journal article" date="2018" name="Sci. Rep.">
        <title>A novel species of the marine cyanobacterium Acaryochloris with a unique pigment content and lifestyle.</title>
        <authorList>
            <person name="Partensky F."/>
            <person name="Six C."/>
            <person name="Ratin M."/>
            <person name="Garczarek L."/>
            <person name="Vaulot D."/>
            <person name="Probert I."/>
            <person name="Calteau A."/>
            <person name="Gourvil P."/>
            <person name="Marie D."/>
            <person name="Grebert T."/>
            <person name="Bouchier C."/>
            <person name="Le Panse S."/>
            <person name="Gachenot M."/>
            <person name="Rodriguez F."/>
            <person name="Garrido J.L."/>
        </authorList>
    </citation>
    <scope>NUCLEOTIDE SEQUENCE [LARGE SCALE GENOMIC DNA]</scope>
    <source>
        <strain evidence="12 13">RCC1774</strain>
    </source>
</reference>
<comment type="similarity">
    <text evidence="2 8 9">Belongs to the glutamine synthetase family.</text>
</comment>
<dbReference type="GO" id="GO:0004356">
    <property type="term" value="F:glutamine synthetase activity"/>
    <property type="evidence" value="ECO:0007669"/>
    <property type="project" value="UniProtKB-EC"/>
</dbReference>
<dbReference type="PANTHER" id="PTHR43785">
    <property type="entry name" value="GAMMA-GLUTAMYLPUTRESCINE SYNTHETASE"/>
    <property type="match status" value="1"/>
</dbReference>
<comment type="cofactor">
    <cofactor evidence="1">
        <name>Mg(2+)</name>
        <dbReference type="ChEBI" id="CHEBI:18420"/>
    </cofactor>
</comment>
<dbReference type="InterPro" id="IPR036651">
    <property type="entry name" value="Gln_synt_N_sf"/>
</dbReference>
<keyword evidence="13" id="KW-1185">Reference proteome</keyword>
<organism evidence="12 13">
    <name type="scientific">Acaryochloris thomasi RCC1774</name>
    <dbReference type="NCBI Taxonomy" id="1764569"/>
    <lineage>
        <taxon>Bacteria</taxon>
        <taxon>Bacillati</taxon>
        <taxon>Cyanobacteriota</taxon>
        <taxon>Cyanophyceae</taxon>
        <taxon>Acaryochloridales</taxon>
        <taxon>Acaryochloridaceae</taxon>
        <taxon>Acaryochloris</taxon>
        <taxon>Acaryochloris thomasi</taxon>
    </lineage>
</organism>
<dbReference type="GO" id="GO:0006542">
    <property type="term" value="P:glutamine biosynthetic process"/>
    <property type="evidence" value="ECO:0007669"/>
    <property type="project" value="InterPro"/>
</dbReference>
<dbReference type="SUPFAM" id="SSF55931">
    <property type="entry name" value="Glutamine synthetase/guanido kinase"/>
    <property type="match status" value="1"/>
</dbReference>
<evidence type="ECO:0000313" key="13">
    <source>
        <dbReference type="Proteomes" id="UP000248857"/>
    </source>
</evidence>
<keyword evidence="4" id="KW-0547">Nucleotide-binding</keyword>
<evidence type="ECO:0000256" key="5">
    <source>
        <dbReference type="ARBA" id="ARBA00022840"/>
    </source>
</evidence>
<dbReference type="InterPro" id="IPR017536">
    <property type="entry name" value="Glutamine_synthetase_typeIII"/>
</dbReference>
<dbReference type="Gene3D" id="3.10.20.70">
    <property type="entry name" value="Glutamine synthetase, N-terminal domain"/>
    <property type="match status" value="1"/>
</dbReference>
<evidence type="ECO:0000256" key="7">
    <source>
        <dbReference type="ARBA" id="ARBA00045640"/>
    </source>
</evidence>
<evidence type="ECO:0000256" key="8">
    <source>
        <dbReference type="PROSITE-ProRule" id="PRU01330"/>
    </source>
</evidence>
<feature type="domain" description="GS catalytic" evidence="11">
    <location>
        <begin position="106"/>
        <end position="441"/>
    </location>
</feature>
<gene>
    <name evidence="12" type="primary">glnT_1</name>
    <name evidence="12" type="ORF">C1752_04289</name>
</gene>
<dbReference type="SMART" id="SM01230">
    <property type="entry name" value="Gln-synt_C"/>
    <property type="match status" value="1"/>
</dbReference>
<evidence type="ECO:0000256" key="9">
    <source>
        <dbReference type="RuleBase" id="RU000384"/>
    </source>
</evidence>
<dbReference type="EC" id="6.3.1.2" evidence="12"/>
<dbReference type="SUPFAM" id="SSF54368">
    <property type="entry name" value="Glutamine synthetase, N-terminal domain"/>
    <property type="match status" value="1"/>
</dbReference>
<evidence type="ECO:0000259" key="10">
    <source>
        <dbReference type="PROSITE" id="PS51986"/>
    </source>
</evidence>
<feature type="domain" description="GS beta-grasp" evidence="10">
    <location>
        <begin position="18"/>
        <end position="100"/>
    </location>
</feature>
<evidence type="ECO:0000256" key="2">
    <source>
        <dbReference type="ARBA" id="ARBA00009897"/>
    </source>
</evidence>
<dbReference type="RefSeq" id="WP_110987529.1">
    <property type="nucleotide sequence ID" value="NZ_CAWNWM010000013.1"/>
</dbReference>
<dbReference type="OrthoDB" id="9807095at2"/>
<evidence type="ECO:0000256" key="6">
    <source>
        <dbReference type="ARBA" id="ARBA00022842"/>
    </source>
</evidence>
<dbReference type="NCBIfam" id="TIGR03105">
    <property type="entry name" value="gln_synth_III"/>
    <property type="match status" value="1"/>
</dbReference>
<dbReference type="InterPro" id="IPR008146">
    <property type="entry name" value="Gln_synth_cat_dom"/>
</dbReference>
<proteinExistence type="inferred from homology"/>
<accession>A0A2W1JDR8</accession>
<evidence type="ECO:0000313" key="12">
    <source>
        <dbReference type="EMBL" id="PZD71886.1"/>
    </source>
</evidence>
<dbReference type="Gene3D" id="3.30.590.10">
    <property type="entry name" value="Glutamine synthetase/guanido kinase, catalytic domain"/>
    <property type="match status" value="1"/>
</dbReference>
<dbReference type="InterPro" id="IPR014746">
    <property type="entry name" value="Gln_synth/guanido_kin_cat_dom"/>
</dbReference>
<sequence length="441" mass="48646">MVGTLTQTTTLFEQAQALGIKFFLVSYTDLLGGTRAKLVPAAKIASVEKNGAFFSSFASNLGLGPDAAEIAAIPDPSSLIQLPWEPTVGWVASDVYFEGKPFPAAPRTILNQVLDECIELGYTYKAGIEAEFFLLKKTDVGYVVADDRDTAERPCYDQLNLMRQFDLISEVVGYMEALGWEPYQCDHEDANGQFELNWSFSEAKVACDRHVFFKYMVKTLAEKRGFTATFMPKPFSHITGSGGHVHNSLWQGETNSFAEGADKGGLSPVGYHFLGGVLEHAKGLTALFAPTVNSYRRLGASSTTSGSTWSPRYISYGGNNRSHMLRIPEAGRFECRLIDGAANMYLALAGLLAAGIDGIKKQTSPGERIDENLYARGSEFPDLPTLPANLYEALKALKQNELLMETLGDLGAKTFFEFKEKEWNAFCDQVTDWEMNHYIDI</sequence>
<comment type="caution">
    <text evidence="12">The sequence shown here is derived from an EMBL/GenBank/DDBJ whole genome shotgun (WGS) entry which is preliminary data.</text>
</comment>